<accession>A0AAE0GFS4</accession>
<proteinExistence type="predicted"/>
<comment type="caution">
    <text evidence="1">The sequence shown here is derived from an EMBL/GenBank/DDBJ whole genome shotgun (WGS) entry which is preliminary data.</text>
</comment>
<evidence type="ECO:0000313" key="1">
    <source>
        <dbReference type="EMBL" id="KAK3277228.1"/>
    </source>
</evidence>
<evidence type="ECO:0000313" key="2">
    <source>
        <dbReference type="Proteomes" id="UP001190700"/>
    </source>
</evidence>
<protein>
    <submittedName>
        <fullName evidence="1">Uncharacterized protein</fullName>
    </submittedName>
</protein>
<keyword evidence="2" id="KW-1185">Reference proteome</keyword>
<sequence length="94" mass="9853">MFSLSKPTLGARASLLALQAGSCRDPFAALVITANAPFAHLNELLAHIETLGSGHLKQGFVIPVVNGVDSSCRNGICRATPVRSPPRFDINQAG</sequence>
<name>A0AAE0GFS4_9CHLO</name>
<dbReference type="Proteomes" id="UP001190700">
    <property type="component" value="Unassembled WGS sequence"/>
</dbReference>
<gene>
    <name evidence="1" type="ORF">CYMTET_14752</name>
</gene>
<reference evidence="1 2" key="1">
    <citation type="journal article" date="2015" name="Genome Biol. Evol.">
        <title>Comparative Genomics of a Bacterivorous Green Alga Reveals Evolutionary Causalities and Consequences of Phago-Mixotrophic Mode of Nutrition.</title>
        <authorList>
            <person name="Burns J.A."/>
            <person name="Paasch A."/>
            <person name="Narechania A."/>
            <person name="Kim E."/>
        </authorList>
    </citation>
    <scope>NUCLEOTIDE SEQUENCE [LARGE SCALE GENOMIC DNA]</scope>
    <source>
        <strain evidence="1 2">PLY_AMNH</strain>
    </source>
</reference>
<dbReference type="EMBL" id="LGRX02006205">
    <property type="protein sequence ID" value="KAK3277228.1"/>
    <property type="molecule type" value="Genomic_DNA"/>
</dbReference>
<dbReference type="AlphaFoldDB" id="A0AAE0GFS4"/>
<organism evidence="1 2">
    <name type="scientific">Cymbomonas tetramitiformis</name>
    <dbReference type="NCBI Taxonomy" id="36881"/>
    <lineage>
        <taxon>Eukaryota</taxon>
        <taxon>Viridiplantae</taxon>
        <taxon>Chlorophyta</taxon>
        <taxon>Pyramimonadophyceae</taxon>
        <taxon>Pyramimonadales</taxon>
        <taxon>Pyramimonadaceae</taxon>
        <taxon>Cymbomonas</taxon>
    </lineage>
</organism>